<dbReference type="AlphaFoldDB" id="A0A3E2HAS5"/>
<evidence type="ECO:0000256" key="5">
    <source>
        <dbReference type="ARBA" id="ARBA00038359"/>
    </source>
</evidence>
<keyword evidence="9" id="KW-1185">Reference proteome</keyword>
<evidence type="ECO:0000256" key="4">
    <source>
        <dbReference type="ARBA" id="ARBA00023136"/>
    </source>
</evidence>
<feature type="domain" description="Rhodopsin" evidence="7">
    <location>
        <begin position="18"/>
        <end position="235"/>
    </location>
</feature>
<evidence type="ECO:0000313" key="9">
    <source>
        <dbReference type="Proteomes" id="UP000258309"/>
    </source>
</evidence>
<gene>
    <name evidence="8" type="ORF">B7463_g5835</name>
</gene>
<comment type="caution">
    <text evidence="8">The sequence shown here is derived from an EMBL/GenBank/DDBJ whole genome shotgun (WGS) entry which is preliminary data.</text>
</comment>
<organism evidence="8 9">
    <name type="scientific">Scytalidium lignicola</name>
    <name type="common">Hyphomycete</name>
    <dbReference type="NCBI Taxonomy" id="5539"/>
    <lineage>
        <taxon>Eukaryota</taxon>
        <taxon>Fungi</taxon>
        <taxon>Dikarya</taxon>
        <taxon>Ascomycota</taxon>
        <taxon>Pezizomycotina</taxon>
        <taxon>Leotiomycetes</taxon>
        <taxon>Leotiomycetes incertae sedis</taxon>
        <taxon>Scytalidium</taxon>
    </lineage>
</organism>
<feature type="transmembrane region" description="Helical" evidence="6">
    <location>
        <begin position="6"/>
        <end position="29"/>
    </location>
</feature>
<dbReference type="PANTHER" id="PTHR33048:SF151">
    <property type="entry name" value="INTEGRAL MEMBRANE PROTEIN"/>
    <property type="match status" value="1"/>
</dbReference>
<dbReference type="OrthoDB" id="10017208at2759"/>
<comment type="similarity">
    <text evidence="5">Belongs to the SAT4 family.</text>
</comment>
<sequence>MTENLQPWIIVTTVAMTVMALTAAWYLMTMGFVIAMIKYKIGIHAYHVKADNIIMLAKLLLVAEVLYIVNLPWTKLSLLFMFYSIFHFSSFKRQAYIIDSFIIAWAICGIFLLIFICVPVQKLWYPQLPGHCINQMAAWIANATSIILTDIAILIIPIPHFWKLQLRKSEKIALTSAFSLGFFVVFASAYRFSVLFSYRSDDLPYTLTPTVGWTLIEMSAGITSACLPTLRPAIQFICRSLHIEHSMSLFRSSANRTKNAGTELNVTNGASQGQLRSRSQGGNGLFVCLEELRINAGTFNPELALEHGNVHTVISKQRSGDEVPLRGIAEKEFSQVVS</sequence>
<feature type="transmembrane region" description="Helical" evidence="6">
    <location>
        <begin position="172"/>
        <end position="190"/>
    </location>
</feature>
<protein>
    <recommendedName>
        <fullName evidence="7">Rhodopsin domain-containing protein</fullName>
    </recommendedName>
</protein>
<evidence type="ECO:0000256" key="3">
    <source>
        <dbReference type="ARBA" id="ARBA00022989"/>
    </source>
</evidence>
<dbReference type="InterPro" id="IPR052337">
    <property type="entry name" value="SAT4-like"/>
</dbReference>
<feature type="transmembrane region" description="Helical" evidence="6">
    <location>
        <begin position="136"/>
        <end position="160"/>
    </location>
</feature>
<evidence type="ECO:0000256" key="1">
    <source>
        <dbReference type="ARBA" id="ARBA00004141"/>
    </source>
</evidence>
<evidence type="ECO:0000313" key="8">
    <source>
        <dbReference type="EMBL" id="RFU30509.1"/>
    </source>
</evidence>
<feature type="transmembrane region" description="Helical" evidence="6">
    <location>
        <begin position="103"/>
        <end position="124"/>
    </location>
</feature>
<proteinExistence type="inferred from homology"/>
<keyword evidence="4 6" id="KW-0472">Membrane</keyword>
<comment type="subcellular location">
    <subcellularLocation>
        <location evidence="1">Membrane</location>
        <topology evidence="1">Multi-pass membrane protein</topology>
    </subcellularLocation>
</comment>
<keyword evidence="2 6" id="KW-0812">Transmembrane</keyword>
<reference evidence="8 9" key="1">
    <citation type="submission" date="2018-05" db="EMBL/GenBank/DDBJ databases">
        <title>Draft genome sequence of Scytalidium lignicola DSM 105466, a ubiquitous saprotrophic fungus.</title>
        <authorList>
            <person name="Buettner E."/>
            <person name="Gebauer A.M."/>
            <person name="Hofrichter M."/>
            <person name="Liers C."/>
            <person name="Kellner H."/>
        </authorList>
    </citation>
    <scope>NUCLEOTIDE SEQUENCE [LARGE SCALE GENOMIC DNA]</scope>
    <source>
        <strain evidence="8 9">DSM 105466</strain>
    </source>
</reference>
<evidence type="ECO:0000256" key="2">
    <source>
        <dbReference type="ARBA" id="ARBA00022692"/>
    </source>
</evidence>
<dbReference type="Proteomes" id="UP000258309">
    <property type="component" value="Unassembled WGS sequence"/>
</dbReference>
<feature type="non-terminal residue" evidence="8">
    <location>
        <position position="1"/>
    </location>
</feature>
<accession>A0A3E2HAS5</accession>
<keyword evidence="3 6" id="KW-1133">Transmembrane helix</keyword>
<name>A0A3E2HAS5_SCYLI</name>
<dbReference type="InterPro" id="IPR049326">
    <property type="entry name" value="Rhodopsin_dom_fungi"/>
</dbReference>
<dbReference type="PANTHER" id="PTHR33048">
    <property type="entry name" value="PTH11-LIKE INTEGRAL MEMBRANE PROTEIN (AFU_ORTHOLOGUE AFUA_5G11245)"/>
    <property type="match status" value="1"/>
</dbReference>
<feature type="non-terminal residue" evidence="8">
    <location>
        <position position="338"/>
    </location>
</feature>
<evidence type="ECO:0000259" key="7">
    <source>
        <dbReference type="Pfam" id="PF20684"/>
    </source>
</evidence>
<dbReference type="EMBL" id="NCSJ02000098">
    <property type="protein sequence ID" value="RFU30509.1"/>
    <property type="molecule type" value="Genomic_DNA"/>
</dbReference>
<dbReference type="GO" id="GO:0016020">
    <property type="term" value="C:membrane"/>
    <property type="evidence" value="ECO:0007669"/>
    <property type="project" value="UniProtKB-SubCell"/>
</dbReference>
<evidence type="ECO:0000256" key="6">
    <source>
        <dbReference type="SAM" id="Phobius"/>
    </source>
</evidence>
<dbReference type="Pfam" id="PF20684">
    <property type="entry name" value="Fung_rhodopsin"/>
    <property type="match status" value="1"/>
</dbReference>
<dbReference type="STRING" id="5539.A0A3E2HAS5"/>